<feature type="transmembrane region" description="Helical" evidence="11">
    <location>
        <begin position="527"/>
        <end position="547"/>
    </location>
</feature>
<keyword evidence="4" id="KW-1003">Cell membrane</keyword>
<dbReference type="InterPro" id="IPR006029">
    <property type="entry name" value="Neurotrans-gated_channel_TM"/>
</dbReference>
<reference evidence="14 15" key="1">
    <citation type="journal article" date="2018" name="Nat. Ecol. Evol.">
        <title>Genomic signatures of mitonuclear coevolution across populations of Tigriopus californicus.</title>
        <authorList>
            <person name="Barreto F.S."/>
            <person name="Watson E.T."/>
            <person name="Lima T.G."/>
            <person name="Willett C.S."/>
            <person name="Edmands S."/>
            <person name="Li W."/>
            <person name="Burton R.S."/>
        </authorList>
    </citation>
    <scope>NUCLEOTIDE SEQUENCE [LARGE SCALE GENOMIC DNA]</scope>
    <source>
        <strain evidence="14 15">San Diego</strain>
    </source>
</reference>
<keyword evidence="6" id="KW-0732">Signal</keyword>
<feature type="domain" description="Neurotransmitter-gated ion-channel ligand-binding" evidence="12">
    <location>
        <begin position="180"/>
        <end position="345"/>
    </location>
</feature>
<dbReference type="InterPro" id="IPR006028">
    <property type="entry name" value="GABAA/Glycine_rcpt"/>
</dbReference>
<gene>
    <name evidence="14" type="ORF">TCAL_12940</name>
</gene>
<dbReference type="CDD" id="cd18993">
    <property type="entry name" value="LGIC_ECD_GluCl"/>
    <property type="match status" value="1"/>
</dbReference>
<evidence type="ECO:0000256" key="8">
    <source>
        <dbReference type="ARBA" id="ARBA00023065"/>
    </source>
</evidence>
<evidence type="ECO:0000256" key="2">
    <source>
        <dbReference type="ARBA" id="ARBA00004236"/>
    </source>
</evidence>
<dbReference type="Proteomes" id="UP000318571">
    <property type="component" value="Chromosome 9"/>
</dbReference>
<dbReference type="Gene3D" id="2.70.170.10">
    <property type="entry name" value="Neurotransmitter-gated ion-channel ligand-binding domain"/>
    <property type="match status" value="1"/>
</dbReference>
<dbReference type="SUPFAM" id="SSF90112">
    <property type="entry name" value="Neurotransmitter-gated ion-channel transmembrane pore"/>
    <property type="match status" value="1"/>
</dbReference>
<dbReference type="PANTHER" id="PTHR18945">
    <property type="entry name" value="NEUROTRANSMITTER GATED ION CHANNEL"/>
    <property type="match status" value="1"/>
</dbReference>
<dbReference type="InterPro" id="IPR038050">
    <property type="entry name" value="Neuro_actylchol_rec"/>
</dbReference>
<dbReference type="GO" id="GO:0004888">
    <property type="term" value="F:transmembrane signaling receptor activity"/>
    <property type="evidence" value="ECO:0007669"/>
    <property type="project" value="InterPro"/>
</dbReference>
<dbReference type="NCBIfam" id="TIGR00860">
    <property type="entry name" value="LIC"/>
    <property type="match status" value="1"/>
</dbReference>
<feature type="domain" description="Neurotransmitter-gated ion-channel transmembrane" evidence="13">
    <location>
        <begin position="361"/>
        <end position="457"/>
    </location>
</feature>
<keyword evidence="3 11" id="KW-0813">Transport</keyword>
<evidence type="ECO:0000313" key="14">
    <source>
        <dbReference type="EMBL" id="TRY69980.1"/>
    </source>
</evidence>
<proteinExistence type="inferred from homology"/>
<dbReference type="GO" id="GO:0005886">
    <property type="term" value="C:plasma membrane"/>
    <property type="evidence" value="ECO:0007669"/>
    <property type="project" value="UniProtKB-SubCell"/>
</dbReference>
<accession>A0A553NX29</accession>
<evidence type="ECO:0000256" key="9">
    <source>
        <dbReference type="ARBA" id="ARBA00023136"/>
    </source>
</evidence>
<dbReference type="GO" id="GO:0005230">
    <property type="term" value="F:extracellular ligand-gated monoatomic ion channel activity"/>
    <property type="evidence" value="ECO:0007669"/>
    <property type="project" value="InterPro"/>
</dbReference>
<dbReference type="PRINTS" id="PR00253">
    <property type="entry name" value="GABAARECEPTR"/>
</dbReference>
<keyword evidence="10 11" id="KW-0407">Ion channel</keyword>
<evidence type="ECO:0000256" key="10">
    <source>
        <dbReference type="ARBA" id="ARBA00023303"/>
    </source>
</evidence>
<dbReference type="Pfam" id="PF02932">
    <property type="entry name" value="Neur_chan_memb"/>
    <property type="match status" value="1"/>
</dbReference>
<dbReference type="InterPro" id="IPR006202">
    <property type="entry name" value="Neur_chan_lig-bd"/>
</dbReference>
<dbReference type="SUPFAM" id="SSF63712">
    <property type="entry name" value="Nicotinic receptor ligand binding domain-like"/>
    <property type="match status" value="1"/>
</dbReference>
<dbReference type="PRINTS" id="PR00252">
    <property type="entry name" value="NRIONCHANNEL"/>
</dbReference>
<dbReference type="CDD" id="cd19049">
    <property type="entry name" value="LGIC_TM_anion"/>
    <property type="match status" value="1"/>
</dbReference>
<dbReference type="OMA" id="RIEGAPM"/>
<keyword evidence="7 11" id="KW-1133">Transmembrane helix</keyword>
<feature type="transmembrane region" description="Helical" evidence="11">
    <location>
        <begin position="419"/>
        <end position="438"/>
    </location>
</feature>
<sequence length="559" mass="64193">MAKIASVDKQSLLQYFVILILLRDAWCMFGNKLYRQKEVNYRQEEKKILDSVLGVDVYDKRIRPSGLNSTESATLVDVNIFIRSFSNIDDVKMVSVEVMDDDDDNDEIDILLQALSVASVKLNEDYPRISDLSRSYTFINDYGTCNFPHNIATNSPRNQDHSRGSWNHVEEILPHGQSGNFANTTHEYSFQITLRQQWNDGRLQFKNRLRGMEDKIRYLTMTDAAKVWMPDTFFRNEKIGRFHNILQSNLYVRVFPNGDVLYSIRVSLTCACSMHLALFPLDKQTCNLDVASYGWTMNDLIYRWKETNPVQMVANLSLPGGFKLDGFGNQNCDVKTATGAYSCLRVELTFARQLSFFIVTIYVPCFMIVVVSWFSFWIDHKAVPARVSLGVTTLLAMSTTQASINSSLPPVAYTKAIDVWSGVCVTFVFGALLEYALVNYASRSDAQRLAKQKEAKERELEHAAFSADRIEEGGFPMSMDPLMRRIEGAPMVPPGALLQPEIPVHRRHNRFFDYFRNIQFRAKMIDVISRVLFPVTFMFFNVIYWSYYLTQESETSKVK</sequence>
<dbReference type="EMBL" id="VCGU01000009">
    <property type="protein sequence ID" value="TRY69980.1"/>
    <property type="molecule type" value="Genomic_DNA"/>
</dbReference>
<evidence type="ECO:0000259" key="12">
    <source>
        <dbReference type="Pfam" id="PF02931"/>
    </source>
</evidence>
<feature type="transmembrane region" description="Helical" evidence="11">
    <location>
        <begin position="354"/>
        <end position="378"/>
    </location>
</feature>
<dbReference type="AlphaFoldDB" id="A0A553NX29"/>
<dbReference type="GO" id="GO:0005254">
    <property type="term" value="F:chloride channel activity"/>
    <property type="evidence" value="ECO:0007669"/>
    <property type="project" value="UniProtKB-ARBA"/>
</dbReference>
<keyword evidence="15" id="KW-1185">Reference proteome</keyword>
<evidence type="ECO:0000256" key="11">
    <source>
        <dbReference type="RuleBase" id="RU000687"/>
    </source>
</evidence>
<dbReference type="InterPro" id="IPR018000">
    <property type="entry name" value="Neurotransmitter_ion_chnl_CS"/>
</dbReference>
<evidence type="ECO:0000256" key="6">
    <source>
        <dbReference type="ARBA" id="ARBA00022729"/>
    </source>
</evidence>
<organism evidence="14 15">
    <name type="scientific">Tigriopus californicus</name>
    <name type="common">Marine copepod</name>
    <dbReference type="NCBI Taxonomy" id="6832"/>
    <lineage>
        <taxon>Eukaryota</taxon>
        <taxon>Metazoa</taxon>
        <taxon>Ecdysozoa</taxon>
        <taxon>Arthropoda</taxon>
        <taxon>Crustacea</taxon>
        <taxon>Multicrustacea</taxon>
        <taxon>Hexanauplia</taxon>
        <taxon>Copepoda</taxon>
        <taxon>Harpacticoida</taxon>
        <taxon>Harpacticidae</taxon>
        <taxon>Tigriopus</taxon>
    </lineage>
</organism>
<evidence type="ECO:0000259" key="13">
    <source>
        <dbReference type="Pfam" id="PF02932"/>
    </source>
</evidence>
<comment type="caution">
    <text evidence="14">The sequence shown here is derived from an EMBL/GenBank/DDBJ whole genome shotgun (WGS) entry which is preliminary data.</text>
</comment>
<evidence type="ECO:0000256" key="1">
    <source>
        <dbReference type="ARBA" id="ARBA00004141"/>
    </source>
</evidence>
<dbReference type="Gene3D" id="1.20.58.390">
    <property type="entry name" value="Neurotransmitter-gated ion-channel transmembrane domain"/>
    <property type="match status" value="1"/>
</dbReference>
<protein>
    <submittedName>
        <fullName evidence="14">Uncharacterized protein</fullName>
    </submittedName>
</protein>
<name>A0A553NX29_TIGCA</name>
<comment type="subcellular location">
    <subcellularLocation>
        <location evidence="2">Cell membrane</location>
    </subcellularLocation>
    <subcellularLocation>
        <location evidence="1">Membrane</location>
        <topology evidence="1">Multi-pass membrane protein</topology>
    </subcellularLocation>
</comment>
<keyword evidence="8 11" id="KW-0406">Ion transport</keyword>
<evidence type="ECO:0000256" key="4">
    <source>
        <dbReference type="ARBA" id="ARBA00022475"/>
    </source>
</evidence>
<evidence type="ECO:0000256" key="3">
    <source>
        <dbReference type="ARBA" id="ARBA00022448"/>
    </source>
</evidence>
<dbReference type="InterPro" id="IPR036719">
    <property type="entry name" value="Neuro-gated_channel_TM_sf"/>
</dbReference>
<dbReference type="STRING" id="6832.A0A553NX29"/>
<dbReference type="GO" id="GO:0099095">
    <property type="term" value="F:ligand-gated monoatomic anion channel activity"/>
    <property type="evidence" value="ECO:0007669"/>
    <property type="project" value="UniProtKB-ARBA"/>
</dbReference>
<evidence type="ECO:0000256" key="5">
    <source>
        <dbReference type="ARBA" id="ARBA00022692"/>
    </source>
</evidence>
<comment type="similarity">
    <text evidence="11">Belongs to the ligand-gated ion channel (TC 1.A.9) family.</text>
</comment>
<keyword evidence="9 11" id="KW-0472">Membrane</keyword>
<dbReference type="InterPro" id="IPR006201">
    <property type="entry name" value="Neur_channel"/>
</dbReference>
<dbReference type="PROSITE" id="PS00236">
    <property type="entry name" value="NEUROTR_ION_CHANNEL"/>
    <property type="match status" value="1"/>
</dbReference>
<dbReference type="InterPro" id="IPR036734">
    <property type="entry name" value="Neur_chan_lig-bd_sf"/>
</dbReference>
<comment type="caution">
    <text evidence="11">Lacks conserved residue(s) required for the propagation of feature annotation.</text>
</comment>
<dbReference type="Pfam" id="PF02931">
    <property type="entry name" value="Neur_chan_LBD"/>
    <property type="match status" value="1"/>
</dbReference>
<evidence type="ECO:0000313" key="15">
    <source>
        <dbReference type="Proteomes" id="UP000318571"/>
    </source>
</evidence>
<keyword evidence="5 11" id="KW-0812">Transmembrane</keyword>
<evidence type="ECO:0000256" key="7">
    <source>
        <dbReference type="ARBA" id="ARBA00022989"/>
    </source>
</evidence>